<evidence type="ECO:0000256" key="5">
    <source>
        <dbReference type="ARBA" id="ARBA00022741"/>
    </source>
</evidence>
<protein>
    <recommendedName>
        <fullName evidence="11">Potassium-transporting ATPase KdpC subunit</fullName>
    </recommendedName>
    <alternativeName>
        <fullName evidence="11">ATP phosphohydrolase [potassium-transporting] C chain</fullName>
    </alternativeName>
    <alternativeName>
        <fullName evidence="11">Potassium-binding and translocating subunit C</fullName>
    </alternativeName>
    <alternativeName>
        <fullName evidence="11">Potassium-translocating ATPase C chain</fullName>
    </alternativeName>
</protein>
<keyword evidence="9 11" id="KW-0406">Ion transport</keyword>
<comment type="function">
    <text evidence="11">Part of the high-affinity ATP-driven potassium transport (or Kdp) system, which catalyzes the hydrolysis of ATP coupled with the electrogenic transport of potassium into the cytoplasm. This subunit acts as a catalytic chaperone that increases the ATP-binding affinity of the ATP-hydrolyzing subunit KdpB by the formation of a transient KdpB/KdpC/ATP ternary complex.</text>
</comment>
<dbReference type="Pfam" id="PF02669">
    <property type="entry name" value="KdpC"/>
    <property type="match status" value="1"/>
</dbReference>
<dbReference type="RefSeq" id="WP_244023214.1">
    <property type="nucleotide sequence ID" value="NZ_JALHLF010000099.1"/>
</dbReference>
<comment type="caution">
    <text evidence="12">The sequence shown here is derived from an EMBL/GenBank/DDBJ whole genome shotgun (WGS) entry which is preliminary data.</text>
</comment>
<name>A0ABT0BI55_9SPHN</name>
<keyword evidence="2 11" id="KW-1003">Cell membrane</keyword>
<keyword evidence="4 11" id="KW-0812">Transmembrane</keyword>
<dbReference type="NCBIfam" id="TIGR00681">
    <property type="entry name" value="kdpC"/>
    <property type="match status" value="1"/>
</dbReference>
<proteinExistence type="inferred from homology"/>
<evidence type="ECO:0000256" key="6">
    <source>
        <dbReference type="ARBA" id="ARBA00022840"/>
    </source>
</evidence>
<keyword evidence="8 11" id="KW-1133">Transmembrane helix</keyword>
<keyword evidence="10 11" id="KW-0472">Membrane</keyword>
<evidence type="ECO:0000256" key="10">
    <source>
        <dbReference type="ARBA" id="ARBA00023136"/>
    </source>
</evidence>
<dbReference type="Proteomes" id="UP001162881">
    <property type="component" value="Unassembled WGS sequence"/>
</dbReference>
<keyword evidence="1 11" id="KW-0813">Transport</keyword>
<gene>
    <name evidence="11 12" type="primary">kdpC</name>
    <name evidence="12" type="ORF">MTR62_17175</name>
</gene>
<dbReference type="EMBL" id="JALHLF010000099">
    <property type="protein sequence ID" value="MCJ2184409.1"/>
    <property type="molecule type" value="Genomic_DNA"/>
</dbReference>
<keyword evidence="7 11" id="KW-0630">Potassium</keyword>
<comment type="similarity">
    <text evidence="11">Belongs to the KdpC family.</text>
</comment>
<accession>A0ABT0BI55</accession>
<evidence type="ECO:0000256" key="8">
    <source>
        <dbReference type="ARBA" id="ARBA00022989"/>
    </source>
</evidence>
<keyword evidence="3 11" id="KW-0633">Potassium transport</keyword>
<dbReference type="PANTHER" id="PTHR30042:SF2">
    <property type="entry name" value="POTASSIUM-TRANSPORTING ATPASE KDPC SUBUNIT"/>
    <property type="match status" value="1"/>
</dbReference>
<comment type="subcellular location">
    <subcellularLocation>
        <location evidence="11">Cell membrane</location>
        <topology evidence="11">Single-pass membrane protein</topology>
    </subcellularLocation>
</comment>
<reference evidence="12" key="1">
    <citation type="submission" date="2022-03" db="EMBL/GenBank/DDBJ databases">
        <title>Identification of a novel bacterium isolated from mangrove sediments.</title>
        <authorList>
            <person name="Pan X."/>
        </authorList>
    </citation>
    <scope>NUCLEOTIDE SEQUENCE</scope>
    <source>
        <strain evidence="12">B1949</strain>
    </source>
</reference>
<evidence type="ECO:0000256" key="11">
    <source>
        <dbReference type="HAMAP-Rule" id="MF_00276"/>
    </source>
</evidence>
<dbReference type="HAMAP" id="MF_00276">
    <property type="entry name" value="KdpC"/>
    <property type="match status" value="1"/>
</dbReference>
<keyword evidence="5 11" id="KW-0547">Nucleotide-binding</keyword>
<evidence type="ECO:0000313" key="12">
    <source>
        <dbReference type="EMBL" id="MCJ2184409.1"/>
    </source>
</evidence>
<keyword evidence="13" id="KW-1185">Reference proteome</keyword>
<evidence type="ECO:0000256" key="3">
    <source>
        <dbReference type="ARBA" id="ARBA00022538"/>
    </source>
</evidence>
<evidence type="ECO:0000256" key="7">
    <source>
        <dbReference type="ARBA" id="ARBA00022958"/>
    </source>
</evidence>
<dbReference type="InterPro" id="IPR003820">
    <property type="entry name" value="KdpC"/>
</dbReference>
<dbReference type="PANTHER" id="PTHR30042">
    <property type="entry name" value="POTASSIUM-TRANSPORTING ATPASE C CHAIN"/>
    <property type="match status" value="1"/>
</dbReference>
<organism evidence="12 13">
    <name type="scientific">Novosphingobium organovorum</name>
    <dbReference type="NCBI Taxonomy" id="2930092"/>
    <lineage>
        <taxon>Bacteria</taxon>
        <taxon>Pseudomonadati</taxon>
        <taxon>Pseudomonadota</taxon>
        <taxon>Alphaproteobacteria</taxon>
        <taxon>Sphingomonadales</taxon>
        <taxon>Sphingomonadaceae</taxon>
        <taxon>Novosphingobium</taxon>
    </lineage>
</organism>
<comment type="subunit">
    <text evidence="11">The system is composed of three essential subunits: KdpA, KdpB and KdpC.</text>
</comment>
<evidence type="ECO:0000256" key="4">
    <source>
        <dbReference type="ARBA" id="ARBA00022692"/>
    </source>
</evidence>
<evidence type="ECO:0000256" key="9">
    <source>
        <dbReference type="ARBA" id="ARBA00023065"/>
    </source>
</evidence>
<evidence type="ECO:0000313" key="13">
    <source>
        <dbReference type="Proteomes" id="UP001162881"/>
    </source>
</evidence>
<keyword evidence="6 11" id="KW-0067">ATP-binding</keyword>
<evidence type="ECO:0000256" key="1">
    <source>
        <dbReference type="ARBA" id="ARBA00022448"/>
    </source>
</evidence>
<evidence type="ECO:0000256" key="2">
    <source>
        <dbReference type="ARBA" id="ARBA00022475"/>
    </source>
</evidence>
<dbReference type="PIRSF" id="PIRSF001296">
    <property type="entry name" value="K_ATPase_KdpC"/>
    <property type="match status" value="1"/>
</dbReference>
<sequence length="196" mass="20238">MKNDILSSLRPALVMTVLFALLLGLAYPLAMTGLGQTLFPVQADGSLVRANGTVIGSRLVGQAFTASGYFHPRPSAPGEGYDGLASGGSNLGPASKALHQRVAGQVAALEQAQPGQPIPVDLVTASGSGLDPDISPEAARYQVARVAKARAMNPALVRGLVEAAIERPLLGFIGEAHVNVFELNRRLDALPAKPAA</sequence>
<dbReference type="NCBIfam" id="NF001454">
    <property type="entry name" value="PRK00315.1"/>
    <property type="match status" value="1"/>
</dbReference>